<dbReference type="CDD" id="cd00093">
    <property type="entry name" value="HTH_XRE"/>
    <property type="match status" value="1"/>
</dbReference>
<evidence type="ECO:0000313" key="2">
    <source>
        <dbReference type="EMBL" id="XDQ46070.1"/>
    </source>
</evidence>
<dbReference type="InterPro" id="IPR010982">
    <property type="entry name" value="Lambda_DNA-bd_dom_sf"/>
</dbReference>
<dbReference type="RefSeq" id="WP_369224973.1">
    <property type="nucleotide sequence ID" value="NZ_CP163441.1"/>
</dbReference>
<dbReference type="EMBL" id="CP163441">
    <property type="protein sequence ID" value="XDQ46070.1"/>
    <property type="molecule type" value="Genomic_DNA"/>
</dbReference>
<dbReference type="SMART" id="SM00530">
    <property type="entry name" value="HTH_XRE"/>
    <property type="match status" value="1"/>
</dbReference>
<accession>A0AB39QX95</accession>
<dbReference type="AlphaFoldDB" id="A0AB39QX95"/>
<evidence type="ECO:0000259" key="1">
    <source>
        <dbReference type="PROSITE" id="PS50943"/>
    </source>
</evidence>
<reference evidence="2" key="1">
    <citation type="submission" date="2024-07" db="EMBL/GenBank/DDBJ databases">
        <authorList>
            <person name="Yu S.T."/>
        </authorList>
    </citation>
    <scope>NUCLEOTIDE SEQUENCE</scope>
    <source>
        <strain evidence="2">R39</strain>
    </source>
</reference>
<dbReference type="Pfam" id="PF13560">
    <property type="entry name" value="HTH_31"/>
    <property type="match status" value="1"/>
</dbReference>
<dbReference type="PROSITE" id="PS50943">
    <property type="entry name" value="HTH_CROC1"/>
    <property type="match status" value="1"/>
</dbReference>
<sequence>MPPRQTPTARQLRLGAELRKLRENMGLTAREAGEMIGANQARISNIETGRFGLSEQRVRTLAHNYECTDSALIDALVAMAAYRNRGWWEEYRGTLPSHSLDLAEMEYHAVTLRVAQVINIPGLLQTPEHARTLFRQVVPELRPHEIEYRISHRIKRQAILHRENPTPYTAIIHEAALRMRFGGREVARAQLDHLAKMSELPHVTVRVIPFDGTVFPTVGHGLDYAYGPVPALDTAQLDAAHGSELVDSAAQLAKYRLILDRIQEATLEPEDSRDLIHRIAQDT</sequence>
<name>A0AB39QX95_9ACTN</name>
<dbReference type="GO" id="GO:0003677">
    <property type="term" value="F:DNA binding"/>
    <property type="evidence" value="ECO:0007669"/>
    <property type="project" value="InterPro"/>
</dbReference>
<organism evidence="2">
    <name type="scientific">Streptomyces sp. R39</name>
    <dbReference type="NCBI Taxonomy" id="3238631"/>
    <lineage>
        <taxon>Bacteria</taxon>
        <taxon>Bacillati</taxon>
        <taxon>Actinomycetota</taxon>
        <taxon>Actinomycetes</taxon>
        <taxon>Kitasatosporales</taxon>
        <taxon>Streptomycetaceae</taxon>
        <taxon>Streptomyces</taxon>
    </lineage>
</organism>
<proteinExistence type="predicted"/>
<dbReference type="InterPro" id="IPR001387">
    <property type="entry name" value="Cro/C1-type_HTH"/>
</dbReference>
<dbReference type="InterPro" id="IPR043917">
    <property type="entry name" value="DUF5753"/>
</dbReference>
<dbReference type="SUPFAM" id="SSF47413">
    <property type="entry name" value="lambda repressor-like DNA-binding domains"/>
    <property type="match status" value="1"/>
</dbReference>
<feature type="domain" description="HTH cro/C1-type" evidence="1">
    <location>
        <begin position="18"/>
        <end position="72"/>
    </location>
</feature>
<dbReference type="Gene3D" id="1.10.260.40">
    <property type="entry name" value="lambda repressor-like DNA-binding domains"/>
    <property type="match status" value="1"/>
</dbReference>
<gene>
    <name evidence="2" type="ORF">AB5J52_29555</name>
</gene>
<dbReference type="Pfam" id="PF19054">
    <property type="entry name" value="DUF5753"/>
    <property type="match status" value="1"/>
</dbReference>
<protein>
    <submittedName>
        <fullName evidence="2">Helix-turn-helix domain-containing protein</fullName>
    </submittedName>
</protein>